<feature type="repeat" description="RCC1" evidence="4">
    <location>
        <begin position="19"/>
        <end position="71"/>
    </location>
</feature>
<comment type="similarity">
    <text evidence="1">Belongs to the histone H3 family.</text>
</comment>
<keyword evidence="2" id="KW-0677">Repeat</keyword>
<feature type="domain" description="RCC1-like" evidence="5">
    <location>
        <begin position="21"/>
        <end position="370"/>
    </location>
</feature>
<dbReference type="Gene3D" id="2.130.10.30">
    <property type="entry name" value="Regulator of chromosome condensation 1/beta-lactamase-inhibitor protein II"/>
    <property type="match status" value="2"/>
</dbReference>
<dbReference type="EMBL" id="CAMAPF010000954">
    <property type="protein sequence ID" value="CAH9129071.1"/>
    <property type="molecule type" value="Genomic_DNA"/>
</dbReference>
<dbReference type="GO" id="GO:0046982">
    <property type="term" value="F:protein heterodimerization activity"/>
    <property type="evidence" value="ECO:0007669"/>
    <property type="project" value="InterPro"/>
</dbReference>
<accession>A0AAV0F0M0</accession>
<evidence type="ECO:0000313" key="6">
    <source>
        <dbReference type="EMBL" id="CAH9129071.1"/>
    </source>
</evidence>
<dbReference type="PRINTS" id="PR00622">
    <property type="entry name" value="HISTONEH3"/>
</dbReference>
<feature type="repeat" description="RCC1" evidence="4">
    <location>
        <begin position="179"/>
        <end position="232"/>
    </location>
</feature>
<dbReference type="InterPro" id="IPR009072">
    <property type="entry name" value="Histone-fold"/>
</dbReference>
<dbReference type="InterPro" id="IPR058923">
    <property type="entry name" value="RCC1-like_dom"/>
</dbReference>
<dbReference type="Pfam" id="PF25390">
    <property type="entry name" value="WD40_RLD"/>
    <property type="match status" value="1"/>
</dbReference>
<gene>
    <name evidence="6" type="ORF">CEPIT_LOCUS29563</name>
</gene>
<dbReference type="InterPro" id="IPR000408">
    <property type="entry name" value="Reg_chr_condens"/>
</dbReference>
<organism evidence="6 7">
    <name type="scientific">Cuscuta epithymum</name>
    <dbReference type="NCBI Taxonomy" id="186058"/>
    <lineage>
        <taxon>Eukaryota</taxon>
        <taxon>Viridiplantae</taxon>
        <taxon>Streptophyta</taxon>
        <taxon>Embryophyta</taxon>
        <taxon>Tracheophyta</taxon>
        <taxon>Spermatophyta</taxon>
        <taxon>Magnoliopsida</taxon>
        <taxon>eudicotyledons</taxon>
        <taxon>Gunneridae</taxon>
        <taxon>Pentapetalae</taxon>
        <taxon>asterids</taxon>
        <taxon>lamiids</taxon>
        <taxon>Solanales</taxon>
        <taxon>Convolvulaceae</taxon>
        <taxon>Cuscuteae</taxon>
        <taxon>Cuscuta</taxon>
        <taxon>Cuscuta subgen. Cuscuta</taxon>
    </lineage>
</organism>
<reference evidence="6" key="1">
    <citation type="submission" date="2022-07" db="EMBL/GenBank/DDBJ databases">
        <authorList>
            <person name="Macas J."/>
            <person name="Novak P."/>
            <person name="Neumann P."/>
        </authorList>
    </citation>
    <scope>NUCLEOTIDE SEQUENCE</scope>
</reference>
<dbReference type="AlphaFoldDB" id="A0AAV0F0M0"/>
<dbReference type="InterPro" id="IPR000164">
    <property type="entry name" value="Histone_H3/CENP-A"/>
</dbReference>
<name>A0AAV0F0M0_9ASTE</name>
<dbReference type="PANTHER" id="PTHR22870:SF466">
    <property type="entry name" value="ANKYRIN REPEAT-CONTAINING PROTEIN"/>
    <property type="match status" value="1"/>
</dbReference>
<dbReference type="PROSITE" id="PS00626">
    <property type="entry name" value="RCC1_2"/>
    <property type="match status" value="2"/>
</dbReference>
<dbReference type="SUPFAM" id="SSF47113">
    <property type="entry name" value="Histone-fold"/>
    <property type="match status" value="1"/>
</dbReference>
<dbReference type="Proteomes" id="UP001152523">
    <property type="component" value="Unassembled WGS sequence"/>
</dbReference>
<evidence type="ECO:0000313" key="7">
    <source>
        <dbReference type="Proteomes" id="UP001152523"/>
    </source>
</evidence>
<comment type="caution">
    <text evidence="6">The sequence shown here is derived from an EMBL/GenBank/DDBJ whole genome shotgun (WGS) entry which is preliminary data.</text>
</comment>
<protein>
    <recommendedName>
        <fullName evidence="5">RCC1-like domain-containing protein</fullName>
    </recommendedName>
</protein>
<dbReference type="SUPFAM" id="SSF50985">
    <property type="entry name" value="RCC1/BLIP-II"/>
    <property type="match status" value="1"/>
</dbReference>
<dbReference type="GO" id="GO:0003677">
    <property type="term" value="F:DNA binding"/>
    <property type="evidence" value="ECO:0007669"/>
    <property type="project" value="InterPro"/>
</dbReference>
<evidence type="ECO:0000256" key="2">
    <source>
        <dbReference type="ARBA" id="ARBA00022737"/>
    </source>
</evidence>
<feature type="repeat" description="RCC1" evidence="4">
    <location>
        <begin position="124"/>
        <end position="175"/>
    </location>
</feature>
<evidence type="ECO:0000256" key="4">
    <source>
        <dbReference type="PROSITE-ProRule" id="PRU00235"/>
    </source>
</evidence>
<dbReference type="InterPro" id="IPR009091">
    <property type="entry name" value="RCC1/BLIP-II"/>
</dbReference>
<keyword evidence="3" id="KW-0007">Acetylation</keyword>
<evidence type="ECO:0000256" key="3">
    <source>
        <dbReference type="ARBA" id="ARBA00022990"/>
    </source>
</evidence>
<dbReference type="SMART" id="SM00428">
    <property type="entry name" value="H3"/>
    <property type="match status" value="1"/>
</dbReference>
<dbReference type="PROSITE" id="PS50012">
    <property type="entry name" value="RCC1_3"/>
    <property type="match status" value="5"/>
</dbReference>
<proteinExistence type="inferred from homology"/>
<keyword evidence="7" id="KW-1185">Reference proteome</keyword>
<dbReference type="Gene3D" id="1.10.20.10">
    <property type="entry name" value="Histone, subunit A"/>
    <property type="match status" value="1"/>
</dbReference>
<dbReference type="InterPro" id="IPR051210">
    <property type="entry name" value="Ub_ligase/GEF_domain"/>
</dbReference>
<dbReference type="GO" id="GO:0030527">
    <property type="term" value="F:structural constituent of chromatin"/>
    <property type="evidence" value="ECO:0007669"/>
    <property type="project" value="InterPro"/>
</dbReference>
<dbReference type="GO" id="GO:0000786">
    <property type="term" value="C:nucleosome"/>
    <property type="evidence" value="ECO:0007669"/>
    <property type="project" value="InterPro"/>
</dbReference>
<evidence type="ECO:0000259" key="5">
    <source>
        <dbReference type="Pfam" id="PF25390"/>
    </source>
</evidence>
<sequence>MEANERFKEKAENEEELEEEIWSWGAGTEGQLGTGRLLDEHHPQLLRSLSSLGPLSHLACGGAHVIALISGGRVVTWGRGTSGQLGHREAVSSVQPMVVEDLVAFDITYISAGWNHSGFVSESGQLFMCGDGTFGQLGLGDYISHSSPVEVPFFSSRHVKHIACGMRHSIALVEGNMGSRVYGFGSGKRGQLGISDDKVKSVSVPHVTLGLENLRINSIIANGDHSGAICTDGHFYRWGRGFGGDPDNYMPKRIAASPSFSSASIGWNHALLLTGDGQVFMIGGYNYGASSSQKTQLIAKTLKDAGNEEIAQKVDALVGVKVFQISAGAEHSALVTDDGSVMTWGWGEHGQLGLGDTNDQASPQVTDLRFQSHDVLVLQEAAATYLVGLFEDTNLCAIHAKRVTIMPKAIQLARRIRG</sequence>
<feature type="repeat" description="RCC1" evidence="4">
    <location>
        <begin position="339"/>
        <end position="392"/>
    </location>
</feature>
<evidence type="ECO:0000256" key="1">
    <source>
        <dbReference type="ARBA" id="ARBA00010343"/>
    </source>
</evidence>
<dbReference type="PANTHER" id="PTHR22870">
    <property type="entry name" value="REGULATOR OF CHROMOSOME CONDENSATION"/>
    <property type="match status" value="1"/>
</dbReference>
<feature type="repeat" description="RCC1" evidence="4">
    <location>
        <begin position="72"/>
        <end position="123"/>
    </location>
</feature>